<dbReference type="SUPFAM" id="SSF51445">
    <property type="entry name" value="(Trans)glycosidases"/>
    <property type="match status" value="2"/>
</dbReference>
<sequence length="1842" mass="211838">MNFLFNIICILSFLVCNVKPNLETQRVDCYPEAPFSFGQSIEDKCRLRNCVYQYSSRAGAPWCFFPQSGFGYKMTSSIKTEKGDRIYLTRLTQHLPAFSNPVNDLAMDIEYINTKTLRIKIYDRYNQRYEVPLELNDVLDKNQFTSDFQVTFENRATDSVFVFKIIRKSTGTVLFDTSIGAMVFSDQFLQIATILPTDSNVYGFGENNHPQLSHNMNFKTWGMFARDEANVAGEELNQYGVQPVYNVLEADGNAHGVVLINSNAMEYSFTPNPALILRSIGGIFDFYFFSGPTPESVVQQYTSLVGHPIMIPYFSLGFQLSRWEYQDLNDMKKIVQRNLDAGIPLDIQYADIEHFQNQMDFTIDRDKFKELPEFFQELQSKGMHVVPIVDPALVIDRGQFDYKPYLDGVTNDVYIKWPKNLSPDYAETSSDSMIGYCWPDDKVAYPDFLNNRTQKWWIDTIIEYRKVNISFDALWIDMNEPSVFGTNEDKPWNWPDDKLPYWSLKCPYSKYDDPPFRTKAIYRYDEYQKPARLSQKTLCMIGLQEDGKYRHYDVHNLYGLKQAKATQIATRLATGKRSFVLSRSTFIGSGRYAGHWLGDNDSSFKDLHRSIIGMIEFGIFGITYTGADICGFTSTSNEELCTRWQQIGAFYPYSRNHNVWKEIDQDPAVWSQASIDSTINALNIRYTILPYYYTLFYKSHTNGNLVIRGLFQEFPQDKNCRTIDRQFLVGPAWLVTPVVEANKRKVDAYFPPASKWYSYYDGSLAIKGYTTLDAPFNFINLHVRGGFILPTQRPANNTSFSRKNPFGLIVALDEYDNAQGDLFYDDGNSIDSIENSKYYFSRFVYNNNQLKMTISSNNYDGMQNMKLDTIRIMGFGKISGRVEAMVKIYKSRQASQVLNLTNLSVNEFGELSLTGLGLQMSQDFEINFKSVVIPEVIDLSDDRLRVDCSPDPGATEYRCSERKCSWRQSNSQNVPWCFIDKSRVSYRLNSGVNTVSAGSERSKKEYTATKADSLSMYGEDVTNLRITSELKGGSMLRIKIEDADKQRFEVPVQTSWSGQVTQQDGLLSSNDFDPRIESDSKGRLVIEVFRKSTGTRLFSTREYAESYVYSDRYIHFYARLASENVYGFGENTHETFRHQFTSSALTFPIWARDEPPLGGNKALYGTQPFYMCIESDGSAHGLLILNSNAQEYRFSAMKTFMYRTLGGILDIYMFSGPTPENVIQQYSRLVGKPMMPPYYALGFQLSRYGYNTLDNMKGAISRTVDAGIPLDIQHGDIDHFERNKDFTYNKVAFAGLPDFVNELKSKGIRFIPIVDPALVTNEPDYQPYNRGMQKDVWLKWPNDINPQGDETVNRNMLGYVWPEGKVLFPDFFNNRTIQWWADEIKLYYQNVFKFDGLWIDMNEPANFGTNLNKPFNWPDHLPPWSLKCPYNKYDDPPYRTNAAFGERLSDKTLCLCGEQTDGKNVYKQYDVHNLYGYTQTIATYEALLQTRPNKRPVVITRSTFPGSGQRAGHWLGDNASGWKHLKYNIIGLLEFNLFLIPYVGADICGFFDDAGDELCERWMQLGAFNPFYRNHNGLHGTNQDPAVFNPTVTASMRKTVLLRYTLLPYLYTLFYNVHVSGGTVVRSLAHEFPFDKRTYDIDEQFLWGSWLLISPVIYPGRTSKDIYIPPEARWFDYYNGKEIDSRTIAVAAPRDFIPLHVRGGAILPIQEPGINTDASRKNSFGVIIAPDEADRAFGNLYWDDGESNDSISSNKYKMIEYSFAHINTESVIDIIVKKNGYTINNKLDKIRLFDVKFMPSEFWVDNVKLSNVKYNYDSLDLSLEIQNLNLTMDDNHKIVIKF</sequence>
<evidence type="ECO:0000256" key="4">
    <source>
        <dbReference type="ARBA" id="ARBA00012741"/>
    </source>
</evidence>
<dbReference type="Gene3D" id="3.20.20.80">
    <property type="entry name" value="Glycosidases"/>
    <property type="match status" value="2"/>
</dbReference>
<dbReference type="OrthoDB" id="5839090at2759"/>
<accession>A0A3M7S3C4</accession>
<dbReference type="Pfam" id="PF00088">
    <property type="entry name" value="Trefoil"/>
    <property type="match status" value="2"/>
</dbReference>
<evidence type="ECO:0000256" key="13">
    <source>
        <dbReference type="SAM" id="SignalP"/>
    </source>
</evidence>
<comment type="caution">
    <text evidence="12">Lacks conserved residue(s) required for the propagation of feature annotation.</text>
</comment>
<dbReference type="SUPFAM" id="SSF57492">
    <property type="entry name" value="Trefoil"/>
    <property type="match status" value="2"/>
</dbReference>
<dbReference type="EMBL" id="REGN01002120">
    <property type="protein sequence ID" value="RNA30140.1"/>
    <property type="molecule type" value="Genomic_DNA"/>
</dbReference>
<dbReference type="Gene3D" id="2.60.40.1760">
    <property type="entry name" value="glycosyl hydrolase (family 31)"/>
    <property type="match status" value="2"/>
</dbReference>
<dbReference type="Pfam" id="PF01055">
    <property type="entry name" value="Glyco_hydro_31_2nd"/>
    <property type="match status" value="2"/>
</dbReference>
<comment type="catalytic activity">
    <reaction evidence="1">
        <text>Hydrolysis of terminal, non-reducing (1-&gt;4)-linked alpha-D-glucose residues with release of alpha-D-glucose.</text>
        <dbReference type="EC" id="3.2.1.20"/>
    </reaction>
</comment>
<name>A0A3M7S3C4_BRAPC</name>
<feature type="signal peptide" evidence="13">
    <location>
        <begin position="1"/>
        <end position="20"/>
    </location>
</feature>
<feature type="domain" description="P-type" evidence="14">
    <location>
        <begin position="14"/>
        <end position="67"/>
    </location>
</feature>
<comment type="similarity">
    <text evidence="3">Belongs to the glycosyl hydrolase 31 family.</text>
</comment>
<dbReference type="GO" id="GO:0005975">
    <property type="term" value="P:carbohydrate metabolic process"/>
    <property type="evidence" value="ECO:0007669"/>
    <property type="project" value="InterPro"/>
</dbReference>
<dbReference type="InterPro" id="IPR000519">
    <property type="entry name" value="P_trefoil_dom"/>
</dbReference>
<dbReference type="STRING" id="10195.A0A3M7S3C4"/>
<protein>
    <recommendedName>
        <fullName evidence="4">alpha-glucosidase</fullName>
        <ecNumber evidence="4">3.2.1.20</ecNumber>
    </recommendedName>
    <alternativeName>
        <fullName evidence="11">Maltase</fullName>
    </alternativeName>
</protein>
<dbReference type="SMART" id="SM00018">
    <property type="entry name" value="PD"/>
    <property type="match status" value="2"/>
</dbReference>
<feature type="chain" id="PRO_5018287154" description="alpha-glucosidase" evidence="13">
    <location>
        <begin position="21"/>
        <end position="1842"/>
    </location>
</feature>
<dbReference type="Pfam" id="PF21365">
    <property type="entry name" value="Glyco_hydro_31_3rd"/>
    <property type="match status" value="2"/>
</dbReference>
<dbReference type="CDD" id="cd00111">
    <property type="entry name" value="Trefoil"/>
    <property type="match status" value="1"/>
</dbReference>
<evidence type="ECO:0000259" key="14">
    <source>
        <dbReference type="PROSITE" id="PS51448"/>
    </source>
</evidence>
<evidence type="ECO:0000256" key="5">
    <source>
        <dbReference type="ARBA" id="ARBA00022729"/>
    </source>
</evidence>
<gene>
    <name evidence="15" type="ORF">BpHYR1_000730</name>
</gene>
<evidence type="ECO:0000256" key="12">
    <source>
        <dbReference type="PROSITE-ProRule" id="PRU00779"/>
    </source>
</evidence>
<keyword evidence="5 13" id="KW-0732">Signal</keyword>
<dbReference type="InterPro" id="IPR030458">
    <property type="entry name" value="Glyco_hydro_31_AS"/>
</dbReference>
<keyword evidence="9" id="KW-0325">Glycoprotein</keyword>
<evidence type="ECO:0000256" key="9">
    <source>
        <dbReference type="ARBA" id="ARBA00023180"/>
    </source>
</evidence>
<dbReference type="GO" id="GO:0016020">
    <property type="term" value="C:membrane"/>
    <property type="evidence" value="ECO:0007669"/>
    <property type="project" value="UniProtKB-SubCell"/>
</dbReference>
<keyword evidence="6" id="KW-0378">Hydrolase</keyword>
<keyword evidence="10" id="KW-0326">Glycosidase</keyword>
<dbReference type="CDD" id="cd14752">
    <property type="entry name" value="GH31_N"/>
    <property type="match status" value="2"/>
</dbReference>
<dbReference type="SUPFAM" id="SSF74650">
    <property type="entry name" value="Galactose mutarotase-like"/>
    <property type="match status" value="2"/>
</dbReference>
<evidence type="ECO:0000256" key="7">
    <source>
        <dbReference type="ARBA" id="ARBA00023136"/>
    </source>
</evidence>
<dbReference type="CDD" id="cd06602">
    <property type="entry name" value="GH31_MGAM_SI_GAA"/>
    <property type="match status" value="2"/>
</dbReference>
<dbReference type="InterPro" id="IPR017853">
    <property type="entry name" value="GH"/>
</dbReference>
<dbReference type="Gene3D" id="4.10.110.10">
    <property type="entry name" value="Spasmolytic Protein, domain 1"/>
    <property type="match status" value="2"/>
</dbReference>
<dbReference type="PANTHER" id="PTHR22762:SF133">
    <property type="entry name" value="P-TYPE DOMAIN-CONTAINING PROTEIN"/>
    <property type="match status" value="1"/>
</dbReference>
<keyword evidence="8" id="KW-1015">Disulfide bond</keyword>
<dbReference type="GO" id="GO:0030246">
    <property type="term" value="F:carbohydrate binding"/>
    <property type="evidence" value="ECO:0007669"/>
    <property type="project" value="InterPro"/>
</dbReference>
<comment type="caution">
    <text evidence="15">The sequence shown here is derived from an EMBL/GenBank/DDBJ whole genome shotgun (WGS) entry which is preliminary data.</text>
</comment>
<dbReference type="InterPro" id="IPR000322">
    <property type="entry name" value="Glyco_hydro_31_TIM"/>
</dbReference>
<evidence type="ECO:0000256" key="11">
    <source>
        <dbReference type="ARBA" id="ARBA00041343"/>
    </source>
</evidence>
<evidence type="ECO:0000256" key="3">
    <source>
        <dbReference type="ARBA" id="ARBA00007806"/>
    </source>
</evidence>
<evidence type="ECO:0000313" key="15">
    <source>
        <dbReference type="EMBL" id="RNA30140.1"/>
    </source>
</evidence>
<evidence type="ECO:0000256" key="2">
    <source>
        <dbReference type="ARBA" id="ARBA00004370"/>
    </source>
</evidence>
<evidence type="ECO:0000256" key="6">
    <source>
        <dbReference type="ARBA" id="ARBA00022801"/>
    </source>
</evidence>
<dbReference type="InterPro" id="IPR030459">
    <property type="entry name" value="Glyco_hydro_31_CS"/>
</dbReference>
<evidence type="ECO:0000256" key="8">
    <source>
        <dbReference type="ARBA" id="ARBA00023157"/>
    </source>
</evidence>
<dbReference type="InterPro" id="IPR048395">
    <property type="entry name" value="Glyco_hydro_31_C"/>
</dbReference>
<keyword evidence="7" id="KW-0472">Membrane</keyword>
<evidence type="ECO:0000313" key="16">
    <source>
        <dbReference type="Proteomes" id="UP000276133"/>
    </source>
</evidence>
<dbReference type="InterPro" id="IPR011013">
    <property type="entry name" value="Gal_mutarotase_sf_dom"/>
</dbReference>
<dbReference type="EC" id="3.2.1.20" evidence="4"/>
<dbReference type="PROSITE" id="PS51448">
    <property type="entry name" value="P_TREFOIL_2"/>
    <property type="match status" value="2"/>
</dbReference>
<dbReference type="PROSITE" id="PS00129">
    <property type="entry name" value="GLYCOSYL_HYDROL_F31_1"/>
    <property type="match status" value="1"/>
</dbReference>
<proteinExistence type="inferred from homology"/>
<dbReference type="SUPFAM" id="SSF51011">
    <property type="entry name" value="Glycosyl hydrolase domain"/>
    <property type="match status" value="2"/>
</dbReference>
<dbReference type="Pfam" id="PF13802">
    <property type="entry name" value="Gal_mutarotas_2"/>
    <property type="match status" value="1"/>
</dbReference>
<dbReference type="Gene3D" id="2.60.40.1180">
    <property type="entry name" value="Golgi alpha-mannosidase II"/>
    <property type="match status" value="4"/>
</dbReference>
<dbReference type="Proteomes" id="UP000276133">
    <property type="component" value="Unassembled WGS sequence"/>
</dbReference>
<dbReference type="PROSITE" id="PS00707">
    <property type="entry name" value="GLYCOSYL_HYDROL_F31_2"/>
    <property type="match status" value="1"/>
</dbReference>
<dbReference type="InterPro" id="IPR013780">
    <property type="entry name" value="Glyco_hydro_b"/>
</dbReference>
<comment type="subcellular location">
    <subcellularLocation>
        <location evidence="2">Membrane</location>
    </subcellularLocation>
</comment>
<keyword evidence="16" id="KW-1185">Reference proteome</keyword>
<dbReference type="InterPro" id="IPR025887">
    <property type="entry name" value="Glyco_hydro_31_N_dom"/>
</dbReference>
<dbReference type="PANTHER" id="PTHR22762">
    <property type="entry name" value="ALPHA-GLUCOSIDASE"/>
    <property type="match status" value="1"/>
</dbReference>
<dbReference type="GO" id="GO:0004558">
    <property type="term" value="F:alpha-1,4-glucosidase activity"/>
    <property type="evidence" value="ECO:0007669"/>
    <property type="project" value="TreeGrafter"/>
</dbReference>
<evidence type="ECO:0000256" key="10">
    <source>
        <dbReference type="ARBA" id="ARBA00023295"/>
    </source>
</evidence>
<feature type="domain" description="P-type" evidence="14">
    <location>
        <begin position="935"/>
        <end position="981"/>
    </location>
</feature>
<reference evidence="15 16" key="1">
    <citation type="journal article" date="2018" name="Sci. Rep.">
        <title>Genomic signatures of local adaptation to the degree of environmental predictability in rotifers.</title>
        <authorList>
            <person name="Franch-Gras L."/>
            <person name="Hahn C."/>
            <person name="Garcia-Roger E.M."/>
            <person name="Carmona M.J."/>
            <person name="Serra M."/>
            <person name="Gomez A."/>
        </authorList>
    </citation>
    <scope>NUCLEOTIDE SEQUENCE [LARGE SCALE GENOMIC DNA]</scope>
    <source>
        <strain evidence="15">HYR1</strain>
    </source>
</reference>
<organism evidence="15 16">
    <name type="scientific">Brachionus plicatilis</name>
    <name type="common">Marine rotifer</name>
    <name type="synonym">Brachionus muelleri</name>
    <dbReference type="NCBI Taxonomy" id="10195"/>
    <lineage>
        <taxon>Eukaryota</taxon>
        <taxon>Metazoa</taxon>
        <taxon>Spiralia</taxon>
        <taxon>Gnathifera</taxon>
        <taxon>Rotifera</taxon>
        <taxon>Eurotatoria</taxon>
        <taxon>Monogononta</taxon>
        <taxon>Pseudotrocha</taxon>
        <taxon>Ploima</taxon>
        <taxon>Brachionidae</taxon>
        <taxon>Brachionus</taxon>
    </lineage>
</organism>
<dbReference type="InterPro" id="IPR044913">
    <property type="entry name" value="P_trefoil_dom_sf"/>
</dbReference>
<dbReference type="FunFam" id="3.20.20.80:FF:000016">
    <property type="entry name" value="Maltase-glucoamylase, intestinal"/>
    <property type="match status" value="2"/>
</dbReference>
<evidence type="ECO:0000256" key="1">
    <source>
        <dbReference type="ARBA" id="ARBA00001657"/>
    </source>
</evidence>